<dbReference type="SUPFAM" id="SSF55159">
    <property type="entry name" value="eIF1-like"/>
    <property type="match status" value="1"/>
</dbReference>
<dbReference type="OMA" id="EVFEIDM"/>
<comment type="caution">
    <text evidence="8">The sequence shown here is derived from an EMBL/GenBank/DDBJ whole genome shotgun (WGS) entry which is preliminary data.</text>
</comment>
<dbReference type="PANTHER" id="PTHR12789">
    <property type="entry name" value="DENSITY-REGULATED PROTEIN HOMOLOG"/>
    <property type="match status" value="1"/>
</dbReference>
<name>A0A0E9N8C9_SAICN</name>
<comment type="subunit">
    <text evidence="2 4">Interacts with the 40S ribosomal subunit.</text>
</comment>
<evidence type="ECO:0000259" key="7">
    <source>
        <dbReference type="PROSITE" id="PS50296"/>
    </source>
</evidence>
<keyword evidence="4" id="KW-0689">Ribosomal protein</keyword>
<dbReference type="InterPro" id="IPR001950">
    <property type="entry name" value="SUI1"/>
</dbReference>
<dbReference type="CDD" id="cd11607">
    <property type="entry name" value="DENR_C"/>
    <property type="match status" value="1"/>
</dbReference>
<comment type="subcellular location">
    <subcellularLocation>
        <location evidence="4">Cytoplasm</location>
    </subcellularLocation>
</comment>
<dbReference type="NCBIfam" id="TIGR01159">
    <property type="entry name" value="DRP1"/>
    <property type="match status" value="1"/>
</dbReference>
<dbReference type="Pfam" id="PF21023">
    <property type="entry name" value="DENR_N"/>
    <property type="match status" value="1"/>
</dbReference>
<feature type="coiled-coil region" evidence="5">
    <location>
        <begin position="84"/>
        <end position="122"/>
    </location>
</feature>
<dbReference type="InterPro" id="IPR036877">
    <property type="entry name" value="SUI1_dom_sf"/>
</dbReference>
<reference evidence="8 9" key="3">
    <citation type="journal article" date="2015" name="Genome Announc.">
        <title>Draft Genome Sequence of the Archiascomycetous Yeast Saitoella complicata.</title>
        <authorList>
            <person name="Yamauchi K."/>
            <person name="Kondo S."/>
            <person name="Hamamoto M."/>
            <person name="Takahashi Y."/>
            <person name="Ogura Y."/>
            <person name="Hayashi T."/>
            <person name="Nishida H."/>
        </authorList>
    </citation>
    <scope>NUCLEOTIDE SEQUENCE [LARGE SCALE GENOMIC DNA]</scope>
    <source>
        <strain evidence="8 9">NRRL Y-17804</strain>
    </source>
</reference>
<evidence type="ECO:0000256" key="5">
    <source>
        <dbReference type="SAM" id="Coils"/>
    </source>
</evidence>
<dbReference type="PANTHER" id="PTHR12789:SF0">
    <property type="entry name" value="DENSITY-REGULATED PROTEIN"/>
    <property type="match status" value="1"/>
</dbReference>
<dbReference type="Gene3D" id="3.30.780.10">
    <property type="entry name" value="SUI1-like domain"/>
    <property type="match status" value="1"/>
</dbReference>
<evidence type="ECO:0000256" key="6">
    <source>
        <dbReference type="SAM" id="MobiDB-lite"/>
    </source>
</evidence>
<dbReference type="GO" id="GO:0005840">
    <property type="term" value="C:ribosome"/>
    <property type="evidence" value="ECO:0007669"/>
    <property type="project" value="UniProtKB-KW"/>
</dbReference>
<comment type="domain">
    <text evidence="4">The SUI1 domain may be involved in RNA binding.</text>
</comment>
<dbReference type="InterPro" id="IPR050318">
    <property type="entry name" value="DENR/SUI1_TIF"/>
</dbReference>
<evidence type="ECO:0000256" key="4">
    <source>
        <dbReference type="RuleBase" id="RU361273"/>
    </source>
</evidence>
<feature type="domain" description="SUI1" evidence="7">
    <location>
        <begin position="114"/>
        <end position="185"/>
    </location>
</feature>
<dbReference type="Proteomes" id="UP000033140">
    <property type="component" value="Unassembled WGS sequence"/>
</dbReference>
<keyword evidence="9" id="KW-1185">Reference proteome</keyword>
<protein>
    <recommendedName>
        <fullName evidence="3 4">Translation machinery-associated protein 22</fullName>
    </recommendedName>
</protein>
<dbReference type="PROSITE" id="PS50296">
    <property type="entry name" value="SUI1"/>
    <property type="match status" value="1"/>
</dbReference>
<reference evidence="8 9" key="2">
    <citation type="journal article" date="2014" name="J. Gen. Appl. Microbiol.">
        <title>The early diverging ascomycetous budding yeast Saitoella complicata has three histone deacetylases belonging to the Clr6, Hos2, and Rpd3 lineages.</title>
        <authorList>
            <person name="Nishida H."/>
            <person name="Matsumoto T."/>
            <person name="Kondo S."/>
            <person name="Hamamoto M."/>
            <person name="Yoshikawa H."/>
        </authorList>
    </citation>
    <scope>NUCLEOTIDE SEQUENCE [LARGE SCALE GENOMIC DNA]</scope>
    <source>
        <strain evidence="8 9">NRRL Y-17804</strain>
    </source>
</reference>
<organism evidence="8 9">
    <name type="scientific">Saitoella complicata (strain BCRC 22490 / CBS 7301 / JCM 7358 / NBRC 10748 / NRRL Y-17804)</name>
    <dbReference type="NCBI Taxonomy" id="698492"/>
    <lineage>
        <taxon>Eukaryota</taxon>
        <taxon>Fungi</taxon>
        <taxon>Dikarya</taxon>
        <taxon>Ascomycota</taxon>
        <taxon>Taphrinomycotina</taxon>
        <taxon>Taphrinomycotina incertae sedis</taxon>
        <taxon>Saitoella</taxon>
    </lineage>
</organism>
<sequence length="214" mass="23646">MILQHNHQSNSAPIAVTMADASAPVAKTMVYCQVCSYPPEYCEFGSRFKACKKWLQDSEPELFTHLYSDDALSAAASTLSLEAREKLAKEQAKKEAKAEAKAERLEAKKSRTKVTIKRVERNKRKHITSIQGLEHFGIDLKKAAKLFANKFATGASVSKTAAGVDEIVVQGDVSEEVEDVILEKFKEVPEDNIELTEDKPKKKAPKEVAPQPGT</sequence>
<evidence type="ECO:0000256" key="1">
    <source>
        <dbReference type="ARBA" id="ARBA00007514"/>
    </source>
</evidence>
<dbReference type="AlphaFoldDB" id="A0A0E9N8C9"/>
<keyword evidence="4" id="KW-0687">Ribonucleoprotein</keyword>
<dbReference type="Pfam" id="PF01253">
    <property type="entry name" value="SUI1"/>
    <property type="match status" value="1"/>
</dbReference>
<dbReference type="GO" id="GO:0001731">
    <property type="term" value="P:formation of translation preinitiation complex"/>
    <property type="evidence" value="ECO:0007669"/>
    <property type="project" value="TreeGrafter"/>
</dbReference>
<reference evidence="8 9" key="1">
    <citation type="journal article" date="2011" name="J. Gen. Appl. Microbiol.">
        <title>Draft genome sequencing of the enigmatic yeast Saitoella complicata.</title>
        <authorList>
            <person name="Nishida H."/>
            <person name="Hamamoto M."/>
            <person name="Sugiyama J."/>
        </authorList>
    </citation>
    <scope>NUCLEOTIDE SEQUENCE [LARGE SCALE GENOMIC DNA]</scope>
    <source>
        <strain evidence="8 9">NRRL Y-17804</strain>
    </source>
</reference>
<comment type="similarity">
    <text evidence="1 4">Belongs to the DENR family.</text>
</comment>
<dbReference type="GO" id="GO:0002188">
    <property type="term" value="P:translation reinitiation"/>
    <property type="evidence" value="ECO:0007669"/>
    <property type="project" value="TreeGrafter"/>
</dbReference>
<feature type="region of interest" description="Disordered" evidence="6">
    <location>
        <begin position="192"/>
        <end position="214"/>
    </location>
</feature>
<keyword evidence="4" id="KW-0963">Cytoplasm</keyword>
<evidence type="ECO:0000313" key="8">
    <source>
        <dbReference type="EMBL" id="GAO45951.1"/>
    </source>
</evidence>
<dbReference type="InterPro" id="IPR048517">
    <property type="entry name" value="DENR_N"/>
</dbReference>
<evidence type="ECO:0000256" key="3">
    <source>
        <dbReference type="ARBA" id="ARBA00020058"/>
    </source>
</evidence>
<dbReference type="InterPro" id="IPR046447">
    <property type="entry name" value="DENR_C"/>
</dbReference>
<evidence type="ECO:0000256" key="2">
    <source>
        <dbReference type="ARBA" id="ARBA00011742"/>
    </source>
</evidence>
<dbReference type="GO" id="GO:0005737">
    <property type="term" value="C:cytoplasm"/>
    <property type="evidence" value="ECO:0007669"/>
    <property type="project" value="UniProtKB-SubCell"/>
</dbReference>
<dbReference type="GO" id="GO:0003743">
    <property type="term" value="F:translation initiation factor activity"/>
    <property type="evidence" value="ECO:0007669"/>
    <property type="project" value="InterPro"/>
</dbReference>
<dbReference type="STRING" id="698492.A0A0E9N8C9"/>
<dbReference type="GO" id="GO:0003729">
    <property type="term" value="F:mRNA binding"/>
    <property type="evidence" value="ECO:0007669"/>
    <property type="project" value="TreeGrafter"/>
</dbReference>
<dbReference type="GO" id="GO:1990904">
    <property type="term" value="C:ribonucleoprotein complex"/>
    <property type="evidence" value="ECO:0007669"/>
    <property type="project" value="UniProtKB-KW"/>
</dbReference>
<evidence type="ECO:0000313" key="9">
    <source>
        <dbReference type="Proteomes" id="UP000033140"/>
    </source>
</evidence>
<dbReference type="EMBL" id="BACD03000001">
    <property type="protein sequence ID" value="GAO45951.1"/>
    <property type="molecule type" value="Genomic_DNA"/>
</dbReference>
<accession>A0A0E9N8C9</accession>
<gene>
    <name evidence="8" type="ORF">G7K_0196-t1</name>
</gene>
<keyword evidence="5" id="KW-0175">Coiled coil</keyword>
<dbReference type="InterPro" id="IPR005873">
    <property type="entry name" value="DENR_eukaryotes"/>
</dbReference>
<proteinExistence type="inferred from homology"/>